<comment type="caution">
    <text evidence="2">The sequence shown here is derived from an EMBL/GenBank/DDBJ whole genome shotgun (WGS) entry which is preliminary data.</text>
</comment>
<sequence length="117" mass="14080">MSRKCICLKILHTTGQESFARIHAEMVIRLCFACNLCFLLFHMPLFLVMFMLDCYHKFRKKNHCLYKDFSTLTKYTRKRIQGHVYFDTDDHTTRKIMIKPSYRGWQHCVKSFIGCNE</sequence>
<reference evidence="2" key="2">
    <citation type="submission" date="2020-06" db="EMBL/GenBank/DDBJ databases">
        <title>Helianthus annuus Genome sequencing and assembly Release 2.</title>
        <authorList>
            <person name="Gouzy J."/>
            <person name="Langlade N."/>
            <person name="Munos S."/>
        </authorList>
    </citation>
    <scope>NUCLEOTIDE SEQUENCE</scope>
    <source>
        <tissue evidence="2">Leaves</tissue>
    </source>
</reference>
<dbReference type="EMBL" id="MNCJ02000328">
    <property type="protein sequence ID" value="KAF5772105.1"/>
    <property type="molecule type" value="Genomic_DNA"/>
</dbReference>
<evidence type="ECO:0000313" key="2">
    <source>
        <dbReference type="EMBL" id="KAF5772105.1"/>
    </source>
</evidence>
<evidence type="ECO:0000256" key="1">
    <source>
        <dbReference type="SAM" id="Phobius"/>
    </source>
</evidence>
<gene>
    <name evidence="2" type="ORF">HanXRQr2_Chr13g0572831</name>
</gene>
<name>A0A9K3H9K7_HELAN</name>
<proteinExistence type="predicted"/>
<accession>A0A9K3H9K7</accession>
<keyword evidence="1" id="KW-0472">Membrane</keyword>
<keyword evidence="3" id="KW-1185">Reference proteome</keyword>
<reference evidence="2" key="1">
    <citation type="journal article" date="2017" name="Nature">
        <title>The sunflower genome provides insights into oil metabolism, flowering and Asterid evolution.</title>
        <authorList>
            <person name="Badouin H."/>
            <person name="Gouzy J."/>
            <person name="Grassa C.J."/>
            <person name="Murat F."/>
            <person name="Staton S.E."/>
            <person name="Cottret L."/>
            <person name="Lelandais-Briere C."/>
            <person name="Owens G.L."/>
            <person name="Carrere S."/>
            <person name="Mayjonade B."/>
            <person name="Legrand L."/>
            <person name="Gill N."/>
            <person name="Kane N.C."/>
            <person name="Bowers J.E."/>
            <person name="Hubner S."/>
            <person name="Bellec A."/>
            <person name="Berard A."/>
            <person name="Berges H."/>
            <person name="Blanchet N."/>
            <person name="Boniface M.C."/>
            <person name="Brunel D."/>
            <person name="Catrice O."/>
            <person name="Chaidir N."/>
            <person name="Claudel C."/>
            <person name="Donnadieu C."/>
            <person name="Faraut T."/>
            <person name="Fievet G."/>
            <person name="Helmstetter N."/>
            <person name="King M."/>
            <person name="Knapp S.J."/>
            <person name="Lai Z."/>
            <person name="Le Paslier M.C."/>
            <person name="Lippi Y."/>
            <person name="Lorenzon L."/>
            <person name="Mandel J.R."/>
            <person name="Marage G."/>
            <person name="Marchand G."/>
            <person name="Marquand E."/>
            <person name="Bret-Mestries E."/>
            <person name="Morien E."/>
            <person name="Nambeesan S."/>
            <person name="Nguyen T."/>
            <person name="Pegot-Espagnet P."/>
            <person name="Pouilly N."/>
            <person name="Raftis F."/>
            <person name="Sallet E."/>
            <person name="Schiex T."/>
            <person name="Thomas J."/>
            <person name="Vandecasteele C."/>
            <person name="Vares D."/>
            <person name="Vear F."/>
            <person name="Vautrin S."/>
            <person name="Crespi M."/>
            <person name="Mangin B."/>
            <person name="Burke J.M."/>
            <person name="Salse J."/>
            <person name="Munos S."/>
            <person name="Vincourt P."/>
            <person name="Rieseberg L.H."/>
            <person name="Langlade N.B."/>
        </authorList>
    </citation>
    <scope>NUCLEOTIDE SEQUENCE</scope>
    <source>
        <tissue evidence="2">Leaves</tissue>
    </source>
</reference>
<organism evidence="2 3">
    <name type="scientific">Helianthus annuus</name>
    <name type="common">Common sunflower</name>
    <dbReference type="NCBI Taxonomy" id="4232"/>
    <lineage>
        <taxon>Eukaryota</taxon>
        <taxon>Viridiplantae</taxon>
        <taxon>Streptophyta</taxon>
        <taxon>Embryophyta</taxon>
        <taxon>Tracheophyta</taxon>
        <taxon>Spermatophyta</taxon>
        <taxon>Magnoliopsida</taxon>
        <taxon>eudicotyledons</taxon>
        <taxon>Gunneridae</taxon>
        <taxon>Pentapetalae</taxon>
        <taxon>asterids</taxon>
        <taxon>campanulids</taxon>
        <taxon>Asterales</taxon>
        <taxon>Asteraceae</taxon>
        <taxon>Asteroideae</taxon>
        <taxon>Heliantheae alliance</taxon>
        <taxon>Heliantheae</taxon>
        <taxon>Helianthus</taxon>
    </lineage>
</organism>
<keyword evidence="1" id="KW-0812">Transmembrane</keyword>
<dbReference type="Proteomes" id="UP000215914">
    <property type="component" value="Unassembled WGS sequence"/>
</dbReference>
<dbReference type="AlphaFoldDB" id="A0A9K3H9K7"/>
<dbReference type="Gramene" id="mRNA:HanXRQr2_Chr13g0572831">
    <property type="protein sequence ID" value="mRNA:HanXRQr2_Chr13g0572831"/>
    <property type="gene ID" value="HanXRQr2_Chr13g0572831"/>
</dbReference>
<protein>
    <submittedName>
        <fullName evidence="2">Uncharacterized protein</fullName>
    </submittedName>
</protein>
<feature type="transmembrane region" description="Helical" evidence="1">
    <location>
        <begin position="27"/>
        <end position="52"/>
    </location>
</feature>
<keyword evidence="1" id="KW-1133">Transmembrane helix</keyword>
<evidence type="ECO:0000313" key="3">
    <source>
        <dbReference type="Proteomes" id="UP000215914"/>
    </source>
</evidence>